<dbReference type="Gene3D" id="3.50.50.60">
    <property type="entry name" value="FAD/NAD(P)-binding domain"/>
    <property type="match status" value="1"/>
</dbReference>
<dbReference type="SUPFAM" id="SSF51905">
    <property type="entry name" value="FAD/NAD(P)-binding domain"/>
    <property type="match status" value="1"/>
</dbReference>
<dbReference type="InterPro" id="IPR032710">
    <property type="entry name" value="NTF2-like_dom_sf"/>
</dbReference>
<dbReference type="RefSeq" id="XP_073555263.1">
    <property type="nucleotide sequence ID" value="XM_073706201.1"/>
</dbReference>
<feature type="region of interest" description="Disordered" evidence="2">
    <location>
        <begin position="1"/>
        <end position="41"/>
    </location>
</feature>
<dbReference type="InterPro" id="IPR050982">
    <property type="entry name" value="Auxin_biosynth/cation_transpt"/>
</dbReference>
<proteinExistence type="predicted"/>
<evidence type="ECO:0000313" key="3">
    <source>
        <dbReference type="EMBL" id="TFA99061.1"/>
    </source>
</evidence>
<sequence>MAAQLHSRLPTCERSAPGSINIRPAEFPQSASPPPADLDPNQTALNLVTALNESLAKGDYEAASRLFVDQGFWRDHLALTWEFRTAQGPEAIRELLDTSSKSRDGFRLKEIAVDTSSDVRSPRVAPLDGEGEVPGIHFFVNFKTAVGFGVGVARLMNDNGTWKFFSLYTALQGLTGYEELINGRRPHGVQHGAKPGRQNWAQRREKEIQYQDADPAVLIIGAGQAGLTAAARLKMIGVDALIIDQHASVGDSWRQRYDQLVLHDPVWYDHMPYLPFPPHWPIFTPKDKLAQFFEAYVNLLELNVWTRATVEEASWDAAKGSWTVKVVLRCQGDGSVETRTLHPRHIIQATGHSGFKNVPQIKGMDTFQGDRICHSSEFPGAREESRGKKAVIVGSCNSAHDIAQDFVEKGYDVTMVQRSSTFVTTSKSITDIALRAYAEDGPPVEDVDLMIHSHPMSVLKTLQISVARRQAENDRDILEGLKRAGFNVDSGPGGAGLFFKYFQLGGGYYIDVGASQLIIDGKIKIKSGQEVAEILPHGLRLADGTELEADEIILATGYGNMREKTRQMFGDAVADKTQDVWGIGQGGELRTLWQQSGHPGFWYHGGNLALCRYYSRALALQIKGIEEGLYQYGEK</sequence>
<gene>
    <name evidence="3" type="ORF">CCMA1212_009100</name>
</gene>
<dbReference type="Pfam" id="PF13738">
    <property type="entry name" value="Pyr_redox_3"/>
    <property type="match status" value="1"/>
</dbReference>
<dbReference type="SUPFAM" id="SSF54427">
    <property type="entry name" value="NTF2-like"/>
    <property type="match status" value="1"/>
</dbReference>
<evidence type="ECO:0000256" key="1">
    <source>
        <dbReference type="ARBA" id="ARBA00023002"/>
    </source>
</evidence>
<keyword evidence="1" id="KW-0560">Oxidoreductase</keyword>
<keyword evidence="3" id="KW-0503">Monooxygenase</keyword>
<evidence type="ECO:0000313" key="4">
    <source>
        <dbReference type="Proteomes" id="UP001642720"/>
    </source>
</evidence>
<dbReference type="Proteomes" id="UP001642720">
    <property type="component" value="Unassembled WGS sequence"/>
</dbReference>
<name>A0ABY2GT08_9HYPO</name>
<dbReference type="EMBL" id="PPTA01000016">
    <property type="protein sequence ID" value="TFA99061.1"/>
    <property type="molecule type" value="Genomic_DNA"/>
</dbReference>
<organism evidence="3 4">
    <name type="scientific">Trichoderma ghanense</name>
    <dbReference type="NCBI Taxonomy" id="65468"/>
    <lineage>
        <taxon>Eukaryota</taxon>
        <taxon>Fungi</taxon>
        <taxon>Dikarya</taxon>
        <taxon>Ascomycota</taxon>
        <taxon>Pezizomycotina</taxon>
        <taxon>Sordariomycetes</taxon>
        <taxon>Hypocreomycetidae</taxon>
        <taxon>Hypocreales</taxon>
        <taxon>Hypocreaceae</taxon>
        <taxon>Trichoderma</taxon>
    </lineage>
</organism>
<reference evidence="3 4" key="1">
    <citation type="submission" date="2018-01" db="EMBL/GenBank/DDBJ databases">
        <title>Genome characterization of the sugarcane-associated fungus Trichoderma ghanense CCMA-1212 and their application in lignocelulose bioconversion.</title>
        <authorList>
            <person name="Steindorff A.S."/>
            <person name="Mendes T.D."/>
            <person name="Vilela E.S.D."/>
            <person name="Rodrigues D.S."/>
            <person name="Formighieri E.F."/>
            <person name="Melo I.S."/>
            <person name="Favaro L.C.L."/>
        </authorList>
    </citation>
    <scope>NUCLEOTIDE SEQUENCE [LARGE SCALE GENOMIC DNA]</scope>
    <source>
        <strain evidence="3 4">CCMA-1212</strain>
    </source>
</reference>
<dbReference type="PANTHER" id="PTHR43539:SF68">
    <property type="entry name" value="FLAVIN-BINDING MONOOXYGENASE-LIKE PROTEIN (AFU_ORTHOLOGUE AFUA_4G09220)"/>
    <property type="match status" value="1"/>
</dbReference>
<accession>A0ABY2GT08</accession>
<protein>
    <submittedName>
        <fullName evidence="3">Indole-3-pyruvate monooxygenase</fullName>
    </submittedName>
</protein>
<comment type="caution">
    <text evidence="3">The sequence shown here is derived from an EMBL/GenBank/DDBJ whole genome shotgun (WGS) entry which is preliminary data.</text>
</comment>
<dbReference type="PANTHER" id="PTHR43539">
    <property type="entry name" value="FLAVIN-BINDING MONOOXYGENASE-LIKE PROTEIN (AFU_ORTHOLOGUE AFUA_4G09220)"/>
    <property type="match status" value="1"/>
</dbReference>
<dbReference type="InterPro" id="IPR036188">
    <property type="entry name" value="FAD/NAD-bd_sf"/>
</dbReference>
<dbReference type="PRINTS" id="PR00411">
    <property type="entry name" value="PNDRDTASEI"/>
</dbReference>
<keyword evidence="4" id="KW-1185">Reference proteome</keyword>
<dbReference type="GeneID" id="300580651"/>
<evidence type="ECO:0000256" key="2">
    <source>
        <dbReference type="SAM" id="MobiDB-lite"/>
    </source>
</evidence>
<dbReference type="GO" id="GO:0004497">
    <property type="term" value="F:monooxygenase activity"/>
    <property type="evidence" value="ECO:0007669"/>
    <property type="project" value="UniProtKB-KW"/>
</dbReference>